<evidence type="ECO:0000313" key="2">
    <source>
        <dbReference type="Proteomes" id="UP001174136"/>
    </source>
</evidence>
<accession>A0AA47MKX0</accession>
<sequence>MGWSTKYDVASVMENMQAVAKHAFYVHCHTHCLNFVLVDTVTSVPEAACFFTSQRQACAFTINGLKFSKKCMKIVLMREVGTGLWKHRVNLPKFLPFDMLQSPSLNLVRAVELEALQDTCQNYG</sequence>
<name>A0AA47MKX0_MERPO</name>
<keyword evidence="2" id="KW-1185">Reference proteome</keyword>
<protein>
    <submittedName>
        <fullName evidence="1">Uncharacterized protein</fullName>
    </submittedName>
</protein>
<dbReference type="EMBL" id="JAOPHQ010003702">
    <property type="protein sequence ID" value="KAK0142243.1"/>
    <property type="molecule type" value="Genomic_DNA"/>
</dbReference>
<organism evidence="1 2">
    <name type="scientific">Merluccius polli</name>
    <name type="common">Benguela hake</name>
    <name type="synonym">Merluccius cadenati</name>
    <dbReference type="NCBI Taxonomy" id="89951"/>
    <lineage>
        <taxon>Eukaryota</taxon>
        <taxon>Metazoa</taxon>
        <taxon>Chordata</taxon>
        <taxon>Craniata</taxon>
        <taxon>Vertebrata</taxon>
        <taxon>Euteleostomi</taxon>
        <taxon>Actinopterygii</taxon>
        <taxon>Neopterygii</taxon>
        <taxon>Teleostei</taxon>
        <taxon>Neoteleostei</taxon>
        <taxon>Acanthomorphata</taxon>
        <taxon>Zeiogadaria</taxon>
        <taxon>Gadariae</taxon>
        <taxon>Gadiformes</taxon>
        <taxon>Gadoidei</taxon>
        <taxon>Merlucciidae</taxon>
        <taxon>Merluccius</taxon>
    </lineage>
</organism>
<dbReference type="AlphaFoldDB" id="A0AA47MKX0"/>
<comment type="caution">
    <text evidence="1">The sequence shown here is derived from an EMBL/GenBank/DDBJ whole genome shotgun (WGS) entry which is preliminary data.</text>
</comment>
<dbReference type="Proteomes" id="UP001174136">
    <property type="component" value="Unassembled WGS sequence"/>
</dbReference>
<reference evidence="1" key="1">
    <citation type="journal article" date="2023" name="Front. Mar. Sci.">
        <title>A new Merluccius polli reference genome to investigate the effects of global change in West African waters.</title>
        <authorList>
            <person name="Mateo J.L."/>
            <person name="Blanco-Fernandez C."/>
            <person name="Garcia-Vazquez E."/>
            <person name="Machado-Schiaffino G."/>
        </authorList>
    </citation>
    <scope>NUCLEOTIDE SEQUENCE</scope>
    <source>
        <strain evidence="1">C29</strain>
        <tissue evidence="1">Fin</tissue>
    </source>
</reference>
<gene>
    <name evidence="1" type="ORF">N1851_020074</name>
</gene>
<evidence type="ECO:0000313" key="1">
    <source>
        <dbReference type="EMBL" id="KAK0142243.1"/>
    </source>
</evidence>
<proteinExistence type="predicted"/>